<dbReference type="AlphaFoldDB" id="A0A9W6B5K4"/>
<organism evidence="4 5">
    <name type="scientific">Neptunitalea chrysea</name>
    <dbReference type="NCBI Taxonomy" id="1647581"/>
    <lineage>
        <taxon>Bacteria</taxon>
        <taxon>Pseudomonadati</taxon>
        <taxon>Bacteroidota</taxon>
        <taxon>Flavobacteriia</taxon>
        <taxon>Flavobacteriales</taxon>
        <taxon>Flavobacteriaceae</taxon>
        <taxon>Neptunitalea</taxon>
    </lineage>
</organism>
<sequence>MSNTTTSWILEFIDHVTKPVKDVVKSVSNMTKDVEEASEAVQFNEKETKEALTKAKKYYSDLAAQVKDAEKEIKDLAHAAKNASPGKEAAKANQEYEKAVERIGRLRKDLKGAEQDMNDLTEEAKKFTKEQQKWTDIATGINQTNEMIKKTSDGLNFSVDVATQTAAIERMTDLSGDALDDFVARTRRAADLYDEDVLDIARAANAMTKQVGGTYQENIALIEEGFERGADANGDFIDQLKEYQPFIKELGLTQSQAIALIASAGKEGIYSDKAIDSLKEANLALREMDKTQQDALAGIGVSPKDLAGKTPIEAIQYISQQMQDKTPELRQKIIADIFKGAGEDAGIQFIDGLATMDLDISKLKSVEAAGAGIKGFFSDIRTWAGQTFGSVGIYAQEMAPVFQILAGAIPLIQMLSNATWLQTAAQWALNVAMDANPIGLIILGIAALVGIITAVIAKYDEWGAALSFILGPLGMIINIIQSFRRHWDSITEAFENGGIIAGLKRIGLVLLDALLMPVQQLLGLLSKIPGLGKLAGTGEAYIQKLREGLSLTEERKPETAKDSGELFTDENLDKKPSINNALAPTANNTLTGGTTNGATSGSGLAISGGGGSGGGRTLNMTLNVTNNFSVNDKLKVREIAEQITGMINDRLRDGLVQLG</sequence>
<keyword evidence="2" id="KW-0812">Transmembrane</keyword>
<feature type="transmembrane region" description="Helical" evidence="2">
    <location>
        <begin position="462"/>
        <end position="480"/>
    </location>
</feature>
<feature type="transmembrane region" description="Helical" evidence="2">
    <location>
        <begin position="438"/>
        <end position="456"/>
    </location>
</feature>
<name>A0A9W6B5K4_9FLAO</name>
<comment type="caution">
    <text evidence="4">The sequence shown here is derived from an EMBL/GenBank/DDBJ whole genome shotgun (WGS) entry which is preliminary data.</text>
</comment>
<evidence type="ECO:0000256" key="1">
    <source>
        <dbReference type="SAM" id="Coils"/>
    </source>
</evidence>
<proteinExistence type="predicted"/>
<evidence type="ECO:0000256" key="2">
    <source>
        <dbReference type="SAM" id="Phobius"/>
    </source>
</evidence>
<keyword evidence="5" id="KW-1185">Reference proteome</keyword>
<feature type="domain" description="Phage tail tape measure protein" evidence="3">
    <location>
        <begin position="146"/>
        <end position="338"/>
    </location>
</feature>
<accession>A0A9W6B5K4</accession>
<keyword evidence="2" id="KW-1133">Transmembrane helix</keyword>
<dbReference type="Proteomes" id="UP001143545">
    <property type="component" value="Unassembled WGS sequence"/>
</dbReference>
<feature type="coiled-coil region" evidence="1">
    <location>
        <begin position="27"/>
        <end position="130"/>
    </location>
</feature>
<protein>
    <recommendedName>
        <fullName evidence="3">Phage tail tape measure protein domain-containing protein</fullName>
    </recommendedName>
</protein>
<keyword evidence="2" id="KW-0472">Membrane</keyword>
<evidence type="ECO:0000313" key="5">
    <source>
        <dbReference type="Proteomes" id="UP001143545"/>
    </source>
</evidence>
<dbReference type="EMBL" id="BRVP01000004">
    <property type="protein sequence ID" value="GLB51704.1"/>
    <property type="molecule type" value="Genomic_DNA"/>
</dbReference>
<evidence type="ECO:0000259" key="3">
    <source>
        <dbReference type="Pfam" id="PF10145"/>
    </source>
</evidence>
<evidence type="ECO:0000313" key="4">
    <source>
        <dbReference type="EMBL" id="GLB51704.1"/>
    </source>
</evidence>
<dbReference type="InterPro" id="IPR010090">
    <property type="entry name" value="Phage_tape_meas"/>
</dbReference>
<keyword evidence="1" id="KW-0175">Coiled coil</keyword>
<dbReference type="Pfam" id="PF10145">
    <property type="entry name" value="PhageMin_Tail"/>
    <property type="match status" value="1"/>
</dbReference>
<dbReference type="RefSeq" id="WP_281752517.1">
    <property type="nucleotide sequence ID" value="NZ_BRVP01000004.1"/>
</dbReference>
<gene>
    <name evidence="4" type="ORF">NBRC110019_07430</name>
</gene>
<reference evidence="4" key="1">
    <citation type="submission" date="2022-07" db="EMBL/GenBank/DDBJ databases">
        <title>Taxonomy of Novel Oxalotrophic and Methylotrophic Bacteria.</title>
        <authorList>
            <person name="Sahin N."/>
            <person name="Tani A."/>
        </authorList>
    </citation>
    <scope>NUCLEOTIDE SEQUENCE</scope>
    <source>
        <strain evidence="4">AM327</strain>
    </source>
</reference>